<evidence type="ECO:0000256" key="1">
    <source>
        <dbReference type="ARBA" id="ARBA00038101"/>
    </source>
</evidence>
<gene>
    <name evidence="2" type="ORF">HK100_003167</name>
</gene>
<organism evidence="2 3">
    <name type="scientific">Physocladia obscura</name>
    <dbReference type="NCBI Taxonomy" id="109957"/>
    <lineage>
        <taxon>Eukaryota</taxon>
        <taxon>Fungi</taxon>
        <taxon>Fungi incertae sedis</taxon>
        <taxon>Chytridiomycota</taxon>
        <taxon>Chytridiomycota incertae sedis</taxon>
        <taxon>Chytridiomycetes</taxon>
        <taxon>Chytridiales</taxon>
        <taxon>Chytriomycetaceae</taxon>
        <taxon>Physocladia</taxon>
    </lineage>
</organism>
<evidence type="ECO:0000313" key="3">
    <source>
        <dbReference type="Proteomes" id="UP001211907"/>
    </source>
</evidence>
<name>A0AAD5SWI6_9FUNG</name>
<accession>A0AAD5SWI6</accession>
<dbReference type="SUPFAM" id="SSF81901">
    <property type="entry name" value="HCP-like"/>
    <property type="match status" value="1"/>
</dbReference>
<dbReference type="GO" id="GO:0005789">
    <property type="term" value="C:endoplasmic reticulum membrane"/>
    <property type="evidence" value="ECO:0007669"/>
    <property type="project" value="TreeGrafter"/>
</dbReference>
<dbReference type="SMART" id="SM00671">
    <property type="entry name" value="SEL1"/>
    <property type="match status" value="3"/>
</dbReference>
<dbReference type="PANTHER" id="PTHR11102:SF147">
    <property type="entry name" value="SEL1L ADAPTOR SUBUNIT OF ERAD E3 UBIQUITIN LIGASE"/>
    <property type="match status" value="1"/>
</dbReference>
<comment type="similarity">
    <text evidence="1">Belongs to the sel-1 family.</text>
</comment>
<dbReference type="Gene3D" id="1.25.40.10">
    <property type="entry name" value="Tetratricopeptide repeat domain"/>
    <property type="match status" value="1"/>
</dbReference>
<dbReference type="GO" id="GO:0036503">
    <property type="term" value="P:ERAD pathway"/>
    <property type="evidence" value="ECO:0007669"/>
    <property type="project" value="TreeGrafter"/>
</dbReference>
<dbReference type="Pfam" id="PF08238">
    <property type="entry name" value="Sel1"/>
    <property type="match status" value="4"/>
</dbReference>
<protein>
    <recommendedName>
        <fullName evidence="4">Sel1 repeat family protein</fullName>
    </recommendedName>
</protein>
<dbReference type="InterPro" id="IPR011990">
    <property type="entry name" value="TPR-like_helical_dom_sf"/>
</dbReference>
<reference evidence="2" key="1">
    <citation type="submission" date="2020-05" db="EMBL/GenBank/DDBJ databases">
        <title>Phylogenomic resolution of chytrid fungi.</title>
        <authorList>
            <person name="Stajich J.E."/>
            <person name="Amses K."/>
            <person name="Simmons R."/>
            <person name="Seto K."/>
            <person name="Myers J."/>
            <person name="Bonds A."/>
            <person name="Quandt C.A."/>
            <person name="Barry K."/>
            <person name="Liu P."/>
            <person name="Grigoriev I."/>
            <person name="Longcore J.E."/>
            <person name="James T.Y."/>
        </authorList>
    </citation>
    <scope>NUCLEOTIDE SEQUENCE</scope>
    <source>
        <strain evidence="2">JEL0513</strain>
    </source>
</reference>
<dbReference type="Proteomes" id="UP001211907">
    <property type="component" value="Unassembled WGS sequence"/>
</dbReference>
<keyword evidence="3" id="KW-1185">Reference proteome</keyword>
<dbReference type="PANTHER" id="PTHR11102">
    <property type="entry name" value="SEL-1-LIKE PROTEIN"/>
    <property type="match status" value="1"/>
</dbReference>
<dbReference type="InterPro" id="IPR050767">
    <property type="entry name" value="Sel1_AlgK"/>
</dbReference>
<evidence type="ECO:0008006" key="4">
    <source>
        <dbReference type="Google" id="ProtNLM"/>
    </source>
</evidence>
<comment type="caution">
    <text evidence="2">The sequence shown here is derived from an EMBL/GenBank/DDBJ whole genome shotgun (WGS) entry which is preliminary data.</text>
</comment>
<sequence length="262" mass="28804">MAGSIKFHNQSQLDETQIHTEISTHRKDKDKTVPAIFRRGQNNICVTIFTSELLSINLPSDDLSTSSKNNAFAIPESLITQAEMGNFEAQCRLALLYAAPPSDADSESVQNFERAFYWNSRAVNDHTNPSPEAIAALGLARFSGKGCEADSAAAFVLLSRAADLGLVDAQAIVSDMLFHGLGVDIDLKRAFYYSKLAADQNHKLSILKLASMYLMGDGVMPDVDQAKIYARNATGEEIDFVNPGQWLHDKMDQLMDEEVNAK</sequence>
<dbReference type="EMBL" id="JADGJH010001774">
    <property type="protein sequence ID" value="KAJ3110063.1"/>
    <property type="molecule type" value="Genomic_DNA"/>
</dbReference>
<dbReference type="AlphaFoldDB" id="A0AAD5SWI6"/>
<proteinExistence type="inferred from homology"/>
<evidence type="ECO:0000313" key="2">
    <source>
        <dbReference type="EMBL" id="KAJ3110063.1"/>
    </source>
</evidence>
<dbReference type="InterPro" id="IPR006597">
    <property type="entry name" value="Sel1-like"/>
</dbReference>